<accession>A0A8H4ER36</accession>
<dbReference type="OrthoDB" id="2477105at2759"/>
<protein>
    <submittedName>
        <fullName evidence="1">Uncharacterized protein</fullName>
    </submittedName>
</protein>
<gene>
    <name evidence="1" type="ORF">F8M41_007721</name>
</gene>
<proteinExistence type="predicted"/>
<name>A0A8H4ER36_GIGMA</name>
<comment type="caution">
    <text evidence="1">The sequence shown here is derived from an EMBL/GenBank/DDBJ whole genome shotgun (WGS) entry which is preliminary data.</text>
</comment>
<dbReference type="EMBL" id="WTPW01000180">
    <property type="protein sequence ID" value="KAF0538510.1"/>
    <property type="molecule type" value="Genomic_DNA"/>
</dbReference>
<reference evidence="1 2" key="1">
    <citation type="journal article" date="2019" name="Environ. Microbiol.">
        <title>At the nexus of three kingdoms: the genome of the mycorrhizal fungus Gigaspora margarita provides insights into plant, endobacterial and fungal interactions.</title>
        <authorList>
            <person name="Venice F."/>
            <person name="Ghignone S."/>
            <person name="Salvioli di Fossalunga A."/>
            <person name="Amselem J."/>
            <person name="Novero M."/>
            <person name="Xianan X."/>
            <person name="Sedzielewska Toro K."/>
            <person name="Morin E."/>
            <person name="Lipzen A."/>
            <person name="Grigoriev I.V."/>
            <person name="Henrissat B."/>
            <person name="Martin F.M."/>
            <person name="Bonfante P."/>
        </authorList>
    </citation>
    <scope>NUCLEOTIDE SEQUENCE [LARGE SCALE GENOMIC DNA]</scope>
    <source>
        <strain evidence="1 2">BEG34</strain>
    </source>
</reference>
<dbReference type="AlphaFoldDB" id="A0A8H4ER36"/>
<dbReference type="Proteomes" id="UP000439903">
    <property type="component" value="Unassembled WGS sequence"/>
</dbReference>
<evidence type="ECO:0000313" key="1">
    <source>
        <dbReference type="EMBL" id="KAF0538510.1"/>
    </source>
</evidence>
<sequence length="115" mass="13711">MKTYTPSPLLVKIAMKINKFDNSLPANKYLVKVEECHQFREILGNTLWSLRKDIEKNRNKLENPFLLEEYYNSFSLILTSFFDELIESIEKQKYAIRKENINNVKQINLKLIEIL</sequence>
<keyword evidence="2" id="KW-1185">Reference proteome</keyword>
<evidence type="ECO:0000313" key="2">
    <source>
        <dbReference type="Proteomes" id="UP000439903"/>
    </source>
</evidence>
<organism evidence="1 2">
    <name type="scientific">Gigaspora margarita</name>
    <dbReference type="NCBI Taxonomy" id="4874"/>
    <lineage>
        <taxon>Eukaryota</taxon>
        <taxon>Fungi</taxon>
        <taxon>Fungi incertae sedis</taxon>
        <taxon>Mucoromycota</taxon>
        <taxon>Glomeromycotina</taxon>
        <taxon>Glomeromycetes</taxon>
        <taxon>Diversisporales</taxon>
        <taxon>Gigasporaceae</taxon>
        <taxon>Gigaspora</taxon>
    </lineage>
</organism>